<proteinExistence type="predicted"/>
<organism evidence="2 3">
    <name type="scientific">Neolewinella maritima</name>
    <dbReference type="NCBI Taxonomy" id="1383882"/>
    <lineage>
        <taxon>Bacteria</taxon>
        <taxon>Pseudomonadati</taxon>
        <taxon>Bacteroidota</taxon>
        <taxon>Saprospiria</taxon>
        <taxon>Saprospirales</taxon>
        <taxon>Lewinellaceae</taxon>
        <taxon>Neolewinella</taxon>
    </lineage>
</organism>
<dbReference type="Proteomes" id="UP000837803">
    <property type="component" value="Unassembled WGS sequence"/>
</dbReference>
<evidence type="ECO:0000313" key="3">
    <source>
        <dbReference type="Proteomes" id="UP000837803"/>
    </source>
</evidence>
<comment type="caution">
    <text evidence="2">The sequence shown here is derived from an EMBL/GenBank/DDBJ whole genome shotgun (WGS) entry which is preliminary data.</text>
</comment>
<gene>
    <name evidence="2" type="ORF">LEM8419_03119</name>
</gene>
<reference evidence="2" key="1">
    <citation type="submission" date="2021-12" db="EMBL/GenBank/DDBJ databases">
        <authorList>
            <person name="Rodrigo-Torres L."/>
            <person name="Arahal R. D."/>
            <person name="Lucena T."/>
        </authorList>
    </citation>
    <scope>NUCLEOTIDE SEQUENCE</scope>
    <source>
        <strain evidence="2">CECT 8419</strain>
    </source>
</reference>
<dbReference type="InterPro" id="IPR025665">
    <property type="entry name" value="Beta-barrel_OMP_2"/>
</dbReference>
<protein>
    <recommendedName>
        <fullName evidence="1">Outer membrane protein beta-barrel domain-containing protein</fullName>
    </recommendedName>
</protein>
<dbReference type="EMBL" id="CAKLPZ010000004">
    <property type="protein sequence ID" value="CAH1002202.1"/>
    <property type="molecule type" value="Genomic_DNA"/>
</dbReference>
<evidence type="ECO:0000313" key="2">
    <source>
        <dbReference type="EMBL" id="CAH1002202.1"/>
    </source>
</evidence>
<keyword evidence="3" id="KW-1185">Reference proteome</keyword>
<accession>A0ABN8F9G3</accession>
<evidence type="ECO:0000259" key="1">
    <source>
        <dbReference type="Pfam" id="PF13568"/>
    </source>
</evidence>
<feature type="domain" description="Outer membrane protein beta-barrel" evidence="1">
    <location>
        <begin position="5"/>
        <end position="155"/>
    </location>
</feature>
<name>A0ABN8F9G3_9BACT</name>
<sequence length="189" mass="20624">MSPAQTFRAAALAGINLSQIDGDDLLGFHQPGLNAGLRVVAVLGEHWRVGPELLFTQQGARANANSQTQSSFGTFRLQMVELPLMVQYTDWRLTAEAGLAYQRLLSYRITNSGDRDITDDIQLDGDALALHLGVSLNLTSRLGLNFRWTRQLTDLQAGDGPRFVGRSLSLRAVYALGTGEALPQTTEPQ</sequence>
<dbReference type="Pfam" id="PF13568">
    <property type="entry name" value="OMP_b-brl_2"/>
    <property type="match status" value="1"/>
</dbReference>